<dbReference type="AlphaFoldDB" id="A0A392ST43"/>
<comment type="caution">
    <text evidence="1">The sequence shown here is derived from an EMBL/GenBank/DDBJ whole genome shotgun (WGS) entry which is preliminary data.</text>
</comment>
<dbReference type="EMBL" id="LXQA010430904">
    <property type="protein sequence ID" value="MCI51384.1"/>
    <property type="molecule type" value="Genomic_DNA"/>
</dbReference>
<accession>A0A392ST43</accession>
<name>A0A392ST43_9FABA</name>
<reference evidence="1 2" key="1">
    <citation type="journal article" date="2018" name="Front. Plant Sci.">
        <title>Red Clover (Trifolium pratense) and Zigzag Clover (T. medium) - A Picture of Genomic Similarities and Differences.</title>
        <authorList>
            <person name="Dluhosova J."/>
            <person name="Istvanek J."/>
            <person name="Nedelnik J."/>
            <person name="Repkova J."/>
        </authorList>
    </citation>
    <scope>NUCLEOTIDE SEQUENCE [LARGE SCALE GENOMIC DNA]</scope>
    <source>
        <strain evidence="2">cv. 10/8</strain>
        <tissue evidence="1">Leaf</tissue>
    </source>
</reference>
<proteinExistence type="predicted"/>
<feature type="non-terminal residue" evidence="1">
    <location>
        <position position="1"/>
    </location>
</feature>
<organism evidence="1 2">
    <name type="scientific">Trifolium medium</name>
    <dbReference type="NCBI Taxonomy" id="97028"/>
    <lineage>
        <taxon>Eukaryota</taxon>
        <taxon>Viridiplantae</taxon>
        <taxon>Streptophyta</taxon>
        <taxon>Embryophyta</taxon>
        <taxon>Tracheophyta</taxon>
        <taxon>Spermatophyta</taxon>
        <taxon>Magnoliopsida</taxon>
        <taxon>eudicotyledons</taxon>
        <taxon>Gunneridae</taxon>
        <taxon>Pentapetalae</taxon>
        <taxon>rosids</taxon>
        <taxon>fabids</taxon>
        <taxon>Fabales</taxon>
        <taxon>Fabaceae</taxon>
        <taxon>Papilionoideae</taxon>
        <taxon>50 kb inversion clade</taxon>
        <taxon>NPAAA clade</taxon>
        <taxon>Hologalegina</taxon>
        <taxon>IRL clade</taxon>
        <taxon>Trifolieae</taxon>
        <taxon>Trifolium</taxon>
    </lineage>
</organism>
<dbReference type="Proteomes" id="UP000265520">
    <property type="component" value="Unassembled WGS sequence"/>
</dbReference>
<keyword evidence="2" id="KW-1185">Reference proteome</keyword>
<protein>
    <submittedName>
        <fullName evidence="1">Uncharacterized protein</fullName>
    </submittedName>
</protein>
<evidence type="ECO:0000313" key="1">
    <source>
        <dbReference type="EMBL" id="MCI51384.1"/>
    </source>
</evidence>
<sequence>EEKGKKKEENEEEKKEVNIRIPLELDVNVKGDVADIKLVKERVDVKPKPDLPKPELPKPDCGGILDMVEAIVGGVGF</sequence>
<evidence type="ECO:0000313" key="2">
    <source>
        <dbReference type="Proteomes" id="UP000265520"/>
    </source>
</evidence>